<evidence type="ECO:0000313" key="4">
    <source>
        <dbReference type="Proteomes" id="UP000199474"/>
    </source>
</evidence>
<keyword evidence="1" id="KW-0472">Membrane</keyword>
<feature type="transmembrane region" description="Helical" evidence="1">
    <location>
        <begin position="159"/>
        <end position="179"/>
    </location>
</feature>
<proteinExistence type="predicted"/>
<keyword evidence="4" id="KW-1185">Reference proteome</keyword>
<accession>A0A1I1RRP9</accession>
<dbReference type="PANTHER" id="PTHR14969:SF13">
    <property type="entry name" value="AT30094P"/>
    <property type="match status" value="1"/>
</dbReference>
<dbReference type="CDD" id="cd03392">
    <property type="entry name" value="PAP2_like_2"/>
    <property type="match status" value="1"/>
</dbReference>
<organism evidence="3 4">
    <name type="scientific">Lentibacillus persicus</name>
    <dbReference type="NCBI Taxonomy" id="640948"/>
    <lineage>
        <taxon>Bacteria</taxon>
        <taxon>Bacillati</taxon>
        <taxon>Bacillota</taxon>
        <taxon>Bacilli</taxon>
        <taxon>Bacillales</taxon>
        <taxon>Bacillaceae</taxon>
        <taxon>Lentibacillus</taxon>
    </lineage>
</organism>
<evidence type="ECO:0000313" key="3">
    <source>
        <dbReference type="EMBL" id="SFD37039.1"/>
    </source>
</evidence>
<dbReference type="STRING" id="640948.SAMN05216238_10128"/>
<name>A0A1I1RRP9_9BACI</name>
<feature type="domain" description="Phosphatidic acid phosphatase type 2/haloperoxidase" evidence="2">
    <location>
        <begin position="86"/>
        <end position="200"/>
    </location>
</feature>
<protein>
    <submittedName>
        <fullName evidence="3">Undecaprenyl-diphosphatase</fullName>
    </submittedName>
</protein>
<keyword evidence="1" id="KW-1133">Transmembrane helix</keyword>
<feature type="transmembrane region" description="Helical" evidence="1">
    <location>
        <begin position="7"/>
        <end position="25"/>
    </location>
</feature>
<dbReference type="Proteomes" id="UP000199474">
    <property type="component" value="Unassembled WGS sequence"/>
</dbReference>
<dbReference type="Gene3D" id="1.20.144.10">
    <property type="entry name" value="Phosphatidic acid phosphatase type 2/haloperoxidase"/>
    <property type="match status" value="2"/>
</dbReference>
<evidence type="ECO:0000256" key="1">
    <source>
        <dbReference type="SAM" id="Phobius"/>
    </source>
</evidence>
<dbReference type="EMBL" id="FOMR01000001">
    <property type="protein sequence ID" value="SFD37039.1"/>
    <property type="molecule type" value="Genomic_DNA"/>
</dbReference>
<gene>
    <name evidence="3" type="ORF">SAMN05216238_10128</name>
</gene>
<dbReference type="Pfam" id="PF01569">
    <property type="entry name" value="PAP2"/>
    <property type="match status" value="1"/>
</dbReference>
<dbReference type="RefSeq" id="WP_090079781.1">
    <property type="nucleotide sequence ID" value="NZ_FOMR01000001.1"/>
</dbReference>
<evidence type="ECO:0000259" key="2">
    <source>
        <dbReference type="SMART" id="SM00014"/>
    </source>
</evidence>
<feature type="transmembrane region" description="Helical" evidence="1">
    <location>
        <begin position="129"/>
        <end position="147"/>
    </location>
</feature>
<dbReference type="InterPro" id="IPR036938">
    <property type="entry name" value="PAP2/HPO_sf"/>
</dbReference>
<sequence>MRQKRNYGLLLFFSAVLLVIGIWIYRIVSGSVLYIDTATRGLVEALSGTATFTIFRWITELGSGEFLTPFTIIMSLVMWYVFRDWLPGLVLGLGTWSTHGLNIMIKQIVERERPSIFIAANAEGYSFPSGHAMIPMVCYGLLAYFAAKKLLSNKSALTVQVSLALLVFLIGISRYIINVHYLSDVIAGFVFGFIYLMVLIYLYNWVQALKGPTGKTSA</sequence>
<feature type="transmembrane region" description="Helical" evidence="1">
    <location>
        <begin position="185"/>
        <end position="206"/>
    </location>
</feature>
<dbReference type="SMART" id="SM00014">
    <property type="entry name" value="acidPPc"/>
    <property type="match status" value="1"/>
</dbReference>
<reference evidence="4" key="1">
    <citation type="submission" date="2016-10" db="EMBL/GenBank/DDBJ databases">
        <authorList>
            <person name="Varghese N."/>
            <person name="Submissions S."/>
        </authorList>
    </citation>
    <scope>NUCLEOTIDE SEQUENCE [LARGE SCALE GENOMIC DNA]</scope>
    <source>
        <strain evidence="4">DSM 22530</strain>
    </source>
</reference>
<keyword evidence="1" id="KW-0812">Transmembrane</keyword>
<dbReference type="SUPFAM" id="SSF48317">
    <property type="entry name" value="Acid phosphatase/Vanadium-dependent haloperoxidase"/>
    <property type="match status" value="1"/>
</dbReference>
<feature type="transmembrane region" description="Helical" evidence="1">
    <location>
        <begin position="89"/>
        <end position="109"/>
    </location>
</feature>
<dbReference type="OrthoDB" id="9789113at2"/>
<dbReference type="AlphaFoldDB" id="A0A1I1RRP9"/>
<dbReference type="PANTHER" id="PTHR14969">
    <property type="entry name" value="SPHINGOSINE-1-PHOSPHATE PHOSPHOHYDROLASE"/>
    <property type="match status" value="1"/>
</dbReference>
<dbReference type="InterPro" id="IPR000326">
    <property type="entry name" value="PAP2/HPO"/>
</dbReference>